<evidence type="ECO:0000313" key="2">
    <source>
        <dbReference type="Proteomes" id="UP000597338"/>
    </source>
</evidence>
<organism evidence="1 2">
    <name type="scientific">Parapedobacter defluvii</name>
    <dbReference type="NCBI Taxonomy" id="2045106"/>
    <lineage>
        <taxon>Bacteria</taxon>
        <taxon>Pseudomonadati</taxon>
        <taxon>Bacteroidota</taxon>
        <taxon>Sphingobacteriia</taxon>
        <taxon>Sphingobacteriales</taxon>
        <taxon>Sphingobacteriaceae</taxon>
        <taxon>Parapedobacter</taxon>
    </lineage>
</organism>
<dbReference type="Proteomes" id="UP000597338">
    <property type="component" value="Unassembled WGS sequence"/>
</dbReference>
<sequence>MEAHTTNYKDTFIAVADDCPTAVGEIPPVKGDKKSVANIQFELVSKNPYRFTSDDVLFQVYAERNELTEGELERGRKLFFSKGQPCFRASPLTKRYGWGVHSDSKGKIAIYGRETDEYARFVNSGDVKVVKAMKSSR</sequence>
<dbReference type="Pfam" id="PF19654">
    <property type="entry name" value="DUF6157"/>
    <property type="match status" value="1"/>
</dbReference>
<accession>A0ABQ1MWQ8</accession>
<dbReference type="RefSeq" id="WP_188753739.1">
    <property type="nucleotide sequence ID" value="NZ_BMIK01000028.1"/>
</dbReference>
<reference evidence="2" key="1">
    <citation type="journal article" date="2019" name="Int. J. Syst. Evol. Microbiol.">
        <title>The Global Catalogue of Microorganisms (GCM) 10K type strain sequencing project: providing services to taxonomists for standard genome sequencing and annotation.</title>
        <authorList>
            <consortium name="The Broad Institute Genomics Platform"/>
            <consortium name="The Broad Institute Genome Sequencing Center for Infectious Disease"/>
            <person name="Wu L."/>
            <person name="Ma J."/>
        </authorList>
    </citation>
    <scope>NUCLEOTIDE SEQUENCE [LARGE SCALE GENOMIC DNA]</scope>
    <source>
        <strain evidence="2">CGMCC 1.15342</strain>
    </source>
</reference>
<protein>
    <submittedName>
        <fullName evidence="1">Uncharacterized protein</fullName>
    </submittedName>
</protein>
<dbReference type="InterPro" id="IPR046155">
    <property type="entry name" value="DUF6157"/>
</dbReference>
<dbReference type="EMBL" id="BMIK01000028">
    <property type="protein sequence ID" value="GGC47926.1"/>
    <property type="molecule type" value="Genomic_DNA"/>
</dbReference>
<gene>
    <name evidence="1" type="ORF">GCM10011386_45090</name>
</gene>
<keyword evidence="2" id="KW-1185">Reference proteome</keyword>
<name>A0ABQ1MWQ8_9SPHI</name>
<proteinExistence type="predicted"/>
<evidence type="ECO:0000313" key="1">
    <source>
        <dbReference type="EMBL" id="GGC47926.1"/>
    </source>
</evidence>
<comment type="caution">
    <text evidence="1">The sequence shown here is derived from an EMBL/GenBank/DDBJ whole genome shotgun (WGS) entry which is preliminary data.</text>
</comment>